<comment type="catalytic activity">
    <reaction evidence="15">
        <text>a CDP-1,2-diacyl-sn-glycerol + sn-glycerol 3-phosphate = a 1,2-diacyl-sn-glycero-3-phospho-(1'-sn-glycero-3'-phosphate) + CMP + H(+)</text>
        <dbReference type="Rhea" id="RHEA:12593"/>
        <dbReference type="ChEBI" id="CHEBI:15378"/>
        <dbReference type="ChEBI" id="CHEBI:57597"/>
        <dbReference type="ChEBI" id="CHEBI:58332"/>
        <dbReference type="ChEBI" id="CHEBI:60110"/>
        <dbReference type="ChEBI" id="CHEBI:60377"/>
        <dbReference type="EC" id="2.7.8.5"/>
    </reaction>
</comment>
<evidence type="ECO:0000256" key="5">
    <source>
        <dbReference type="ARBA" id="ARBA00013170"/>
    </source>
</evidence>
<dbReference type="Proteomes" id="UP000886749">
    <property type="component" value="Unassembled WGS sequence"/>
</dbReference>
<evidence type="ECO:0000256" key="3">
    <source>
        <dbReference type="ARBA" id="ARBA00005042"/>
    </source>
</evidence>
<feature type="transmembrane region" description="Helical" evidence="18">
    <location>
        <begin position="72"/>
        <end position="96"/>
    </location>
</feature>
<accession>A0A9D1AJZ7</accession>
<dbReference type="EMBL" id="DVGY01000164">
    <property type="protein sequence ID" value="HIR41600.1"/>
    <property type="molecule type" value="Genomic_DNA"/>
</dbReference>
<dbReference type="InterPro" id="IPR000462">
    <property type="entry name" value="CDP-OH_P_trans"/>
</dbReference>
<feature type="transmembrane region" description="Helical" evidence="18">
    <location>
        <begin position="126"/>
        <end position="145"/>
    </location>
</feature>
<evidence type="ECO:0000256" key="4">
    <source>
        <dbReference type="ARBA" id="ARBA00010441"/>
    </source>
</evidence>
<evidence type="ECO:0000313" key="19">
    <source>
        <dbReference type="EMBL" id="HIR41600.1"/>
    </source>
</evidence>
<keyword evidence="13" id="KW-0594">Phospholipid biosynthesis</keyword>
<keyword evidence="7" id="KW-0444">Lipid biosynthesis</keyword>
<dbReference type="PANTHER" id="PTHR14269:SF62">
    <property type="entry name" value="CDP-DIACYLGLYCEROL--GLYCEROL-3-PHOSPHATE 3-PHOSPHATIDYLTRANSFERASE 1, CHLOROPLASTIC"/>
    <property type="match status" value="1"/>
</dbReference>
<evidence type="ECO:0000256" key="14">
    <source>
        <dbReference type="ARBA" id="ARBA00023264"/>
    </source>
</evidence>
<evidence type="ECO:0000256" key="7">
    <source>
        <dbReference type="ARBA" id="ARBA00022516"/>
    </source>
</evidence>
<evidence type="ECO:0000256" key="8">
    <source>
        <dbReference type="ARBA" id="ARBA00022679"/>
    </source>
</evidence>
<evidence type="ECO:0000256" key="17">
    <source>
        <dbReference type="RuleBase" id="RU003750"/>
    </source>
</evidence>
<dbReference type="EC" id="2.7.8.5" evidence="5 16"/>
<sequence>MNLPNRLTLLRMVLVPFLVLFLLCDAIPFSYLWALLVFVAASLTDFFDGKIARSRDLVTNFGKFLDPMADKVLVLSAMICLIPDFCSPVVVIIVAAREFMVSSLRLVAAAQGIVLAAGWSGKAKTASQMVSIVAVLLMCSITQITGLELPTVLVSQILMWITAALAVYSGVEYLVKNWKLVNPKQ</sequence>
<gene>
    <name evidence="19" type="primary">pgsA</name>
    <name evidence="19" type="ORF">IAB36_07225</name>
</gene>
<evidence type="ECO:0000256" key="18">
    <source>
        <dbReference type="SAM" id="Phobius"/>
    </source>
</evidence>
<dbReference type="InterPro" id="IPR050324">
    <property type="entry name" value="CDP-alcohol_PTase-I"/>
</dbReference>
<keyword evidence="14" id="KW-1208">Phospholipid metabolism</keyword>
<dbReference type="NCBIfam" id="TIGR00560">
    <property type="entry name" value="pgsA"/>
    <property type="match status" value="1"/>
</dbReference>
<keyword evidence="8 17" id="KW-0808">Transferase</keyword>
<keyword evidence="10 18" id="KW-1133">Transmembrane helix</keyword>
<keyword evidence="9 18" id="KW-0812">Transmembrane</keyword>
<dbReference type="GO" id="GO:0008444">
    <property type="term" value="F:CDP-diacylglycerol-glycerol-3-phosphate 3-phosphatidyltransferase activity"/>
    <property type="evidence" value="ECO:0007669"/>
    <property type="project" value="UniProtKB-UniRule"/>
</dbReference>
<dbReference type="InterPro" id="IPR043130">
    <property type="entry name" value="CDP-OH_PTrfase_TM_dom"/>
</dbReference>
<reference evidence="19" key="2">
    <citation type="journal article" date="2021" name="PeerJ">
        <title>Extensive microbial diversity within the chicken gut microbiome revealed by metagenomics and culture.</title>
        <authorList>
            <person name="Gilroy R."/>
            <person name="Ravi A."/>
            <person name="Getino M."/>
            <person name="Pursley I."/>
            <person name="Horton D.L."/>
            <person name="Alikhan N.F."/>
            <person name="Baker D."/>
            <person name="Gharbi K."/>
            <person name="Hall N."/>
            <person name="Watson M."/>
            <person name="Adriaenssens E.M."/>
            <person name="Foster-Nyarko E."/>
            <person name="Jarju S."/>
            <person name="Secka A."/>
            <person name="Antonio M."/>
            <person name="Oren A."/>
            <person name="Chaudhuri R.R."/>
            <person name="La Ragione R."/>
            <person name="Hildebrand F."/>
            <person name="Pallen M.J."/>
        </authorList>
    </citation>
    <scope>NUCLEOTIDE SEQUENCE</scope>
    <source>
        <strain evidence="19">CHK184-25365</strain>
    </source>
</reference>
<keyword evidence="12 18" id="KW-0472">Membrane</keyword>
<evidence type="ECO:0000256" key="6">
    <source>
        <dbReference type="ARBA" id="ARBA00014944"/>
    </source>
</evidence>
<evidence type="ECO:0000256" key="2">
    <source>
        <dbReference type="ARBA" id="ARBA00004141"/>
    </source>
</evidence>
<dbReference type="GO" id="GO:0016020">
    <property type="term" value="C:membrane"/>
    <property type="evidence" value="ECO:0007669"/>
    <property type="project" value="UniProtKB-SubCell"/>
</dbReference>
<evidence type="ECO:0000256" key="11">
    <source>
        <dbReference type="ARBA" id="ARBA00023098"/>
    </source>
</evidence>
<keyword evidence="11" id="KW-0443">Lipid metabolism</keyword>
<dbReference type="Gene3D" id="1.20.120.1760">
    <property type="match status" value="1"/>
</dbReference>
<organism evidence="19 20">
    <name type="scientific">Candidatus Egerieicola pullicola</name>
    <dbReference type="NCBI Taxonomy" id="2840775"/>
    <lineage>
        <taxon>Bacteria</taxon>
        <taxon>Bacillati</taxon>
        <taxon>Bacillota</taxon>
        <taxon>Clostridia</taxon>
        <taxon>Eubacteriales</taxon>
        <taxon>Oscillospiraceae</taxon>
        <taxon>Oscillospiraceae incertae sedis</taxon>
        <taxon>Candidatus Egerieicola</taxon>
    </lineage>
</organism>
<dbReference type="PIRSF" id="PIRSF000847">
    <property type="entry name" value="Phos_ph_gly_syn"/>
    <property type="match status" value="1"/>
</dbReference>
<dbReference type="GO" id="GO:0046474">
    <property type="term" value="P:glycerophospholipid biosynthetic process"/>
    <property type="evidence" value="ECO:0007669"/>
    <property type="project" value="TreeGrafter"/>
</dbReference>
<comment type="pathway">
    <text evidence="3">Phospholipid metabolism; phosphatidylglycerol biosynthesis; phosphatidylglycerol from CDP-diacylglycerol: step 1/2.</text>
</comment>
<dbReference type="Pfam" id="PF01066">
    <property type="entry name" value="CDP-OH_P_transf"/>
    <property type="match status" value="1"/>
</dbReference>
<dbReference type="PANTHER" id="PTHR14269">
    <property type="entry name" value="CDP-DIACYLGLYCEROL--GLYCEROL-3-PHOSPHATE 3-PHOSPHATIDYLTRANSFERASE-RELATED"/>
    <property type="match status" value="1"/>
</dbReference>
<proteinExistence type="inferred from homology"/>
<evidence type="ECO:0000256" key="16">
    <source>
        <dbReference type="NCBIfam" id="TIGR00560"/>
    </source>
</evidence>
<evidence type="ECO:0000256" key="1">
    <source>
        <dbReference type="ARBA" id="ARBA00003973"/>
    </source>
</evidence>
<evidence type="ECO:0000256" key="15">
    <source>
        <dbReference type="ARBA" id="ARBA00048586"/>
    </source>
</evidence>
<evidence type="ECO:0000256" key="9">
    <source>
        <dbReference type="ARBA" id="ARBA00022692"/>
    </source>
</evidence>
<dbReference type="InterPro" id="IPR048254">
    <property type="entry name" value="CDP_ALCOHOL_P_TRANSF_CS"/>
</dbReference>
<comment type="subcellular location">
    <subcellularLocation>
        <location evidence="2">Membrane</location>
        <topology evidence="2">Multi-pass membrane protein</topology>
    </subcellularLocation>
</comment>
<dbReference type="InterPro" id="IPR004570">
    <property type="entry name" value="Phosphatidylglycerol_P_synth"/>
</dbReference>
<evidence type="ECO:0000313" key="20">
    <source>
        <dbReference type="Proteomes" id="UP000886749"/>
    </source>
</evidence>
<dbReference type="AlphaFoldDB" id="A0A9D1AJZ7"/>
<comment type="caution">
    <text evidence="19">The sequence shown here is derived from an EMBL/GenBank/DDBJ whole genome shotgun (WGS) entry which is preliminary data.</text>
</comment>
<comment type="similarity">
    <text evidence="4 17">Belongs to the CDP-alcohol phosphatidyltransferase class-I family.</text>
</comment>
<evidence type="ECO:0000256" key="13">
    <source>
        <dbReference type="ARBA" id="ARBA00023209"/>
    </source>
</evidence>
<protein>
    <recommendedName>
        <fullName evidence="6 16">CDP-diacylglycerol--glycerol-3-phosphate 3-phosphatidyltransferase</fullName>
        <ecNumber evidence="5 16">2.7.8.5</ecNumber>
    </recommendedName>
</protein>
<reference evidence="19" key="1">
    <citation type="submission" date="2020-10" db="EMBL/GenBank/DDBJ databases">
        <authorList>
            <person name="Gilroy R."/>
        </authorList>
    </citation>
    <scope>NUCLEOTIDE SEQUENCE</scope>
    <source>
        <strain evidence="19">CHK184-25365</strain>
    </source>
</reference>
<dbReference type="PROSITE" id="PS00379">
    <property type="entry name" value="CDP_ALCOHOL_P_TRANSF"/>
    <property type="match status" value="1"/>
</dbReference>
<comment type="function">
    <text evidence="1">This protein catalyzes the committed step to the synthesis of the acidic phospholipids.</text>
</comment>
<evidence type="ECO:0000256" key="10">
    <source>
        <dbReference type="ARBA" id="ARBA00022989"/>
    </source>
</evidence>
<evidence type="ECO:0000256" key="12">
    <source>
        <dbReference type="ARBA" id="ARBA00023136"/>
    </source>
</evidence>
<name>A0A9D1AJZ7_9FIRM</name>
<feature type="transmembrane region" description="Helical" evidence="18">
    <location>
        <begin position="157"/>
        <end position="175"/>
    </location>
</feature>